<name>A0A1A6G342_NEOLE</name>
<evidence type="ECO:0000313" key="3">
    <source>
        <dbReference type="Proteomes" id="UP000092124"/>
    </source>
</evidence>
<dbReference type="Pfam" id="PF00022">
    <property type="entry name" value="Actin"/>
    <property type="match status" value="1"/>
</dbReference>
<dbReference type="STRING" id="56216.A0A1A6G342"/>
<dbReference type="PANTHER" id="PTHR11937">
    <property type="entry name" value="ACTIN"/>
    <property type="match status" value="1"/>
</dbReference>
<dbReference type="EMBL" id="LZPO01107912">
    <property type="protein sequence ID" value="OBS60215.1"/>
    <property type="molecule type" value="Genomic_DNA"/>
</dbReference>
<dbReference type="Gene3D" id="3.30.420.40">
    <property type="match status" value="1"/>
</dbReference>
<evidence type="ECO:0000256" key="1">
    <source>
        <dbReference type="ARBA" id="ARBA00006752"/>
    </source>
</evidence>
<dbReference type="FunFam" id="3.30.420.40:FF:000050">
    <property type="entry name" value="Actin, alpha skeletal muscle"/>
    <property type="match status" value="1"/>
</dbReference>
<dbReference type="Proteomes" id="UP000092124">
    <property type="component" value="Unassembled WGS sequence"/>
</dbReference>
<dbReference type="SUPFAM" id="SSF53067">
    <property type="entry name" value="Actin-like ATPase domain"/>
    <property type="match status" value="1"/>
</dbReference>
<gene>
    <name evidence="2" type="ORF">A6R68_08667</name>
</gene>
<comment type="caution">
    <text evidence="2">The sequence shown here is derived from an EMBL/GenBank/DDBJ whole genome shotgun (WGS) entry which is preliminary data.</text>
</comment>
<dbReference type="PRINTS" id="PR00190">
    <property type="entry name" value="ACTIN"/>
</dbReference>
<dbReference type="AlphaFoldDB" id="A0A1A6G342"/>
<dbReference type="InterPro" id="IPR043129">
    <property type="entry name" value="ATPase_NBD"/>
</dbReference>
<reference evidence="2 3" key="1">
    <citation type="submission" date="2016-06" db="EMBL/GenBank/DDBJ databases">
        <title>The Draft Genome Sequence and Annotation of the Desert Woodrat Neotoma lepida.</title>
        <authorList>
            <person name="Campbell M."/>
            <person name="Oakeson K.F."/>
            <person name="Yandell M."/>
            <person name="Halpert J.R."/>
            <person name="Dearing D."/>
        </authorList>
    </citation>
    <scope>NUCLEOTIDE SEQUENCE [LARGE SCALE GENOMIC DNA]</scope>
    <source>
        <strain evidence="2">417</strain>
        <tissue evidence="2">Liver</tissue>
    </source>
</reference>
<proteinExistence type="inferred from homology"/>
<protein>
    <submittedName>
        <fullName evidence="2">Uncharacterized protein</fullName>
    </submittedName>
</protein>
<evidence type="ECO:0000313" key="2">
    <source>
        <dbReference type="EMBL" id="OBS60215.1"/>
    </source>
</evidence>
<sequence>MTTPAVSTWPATRAIMVGMGQKNSCVGNEAQNKRGILALKYSIRNNIVTNWDDMEMIRHYTFYNELYMTPEEDLVLLTS</sequence>
<comment type="similarity">
    <text evidence="1">Belongs to the actin family.</text>
</comment>
<dbReference type="OrthoDB" id="5132116at2759"/>
<dbReference type="InterPro" id="IPR004000">
    <property type="entry name" value="Actin"/>
</dbReference>
<organism evidence="2 3">
    <name type="scientific">Neotoma lepida</name>
    <name type="common">Desert woodrat</name>
    <dbReference type="NCBI Taxonomy" id="56216"/>
    <lineage>
        <taxon>Eukaryota</taxon>
        <taxon>Metazoa</taxon>
        <taxon>Chordata</taxon>
        <taxon>Craniata</taxon>
        <taxon>Vertebrata</taxon>
        <taxon>Euteleostomi</taxon>
        <taxon>Mammalia</taxon>
        <taxon>Eutheria</taxon>
        <taxon>Euarchontoglires</taxon>
        <taxon>Glires</taxon>
        <taxon>Rodentia</taxon>
        <taxon>Myomorpha</taxon>
        <taxon>Muroidea</taxon>
        <taxon>Cricetidae</taxon>
        <taxon>Neotominae</taxon>
        <taxon>Neotoma</taxon>
    </lineage>
</organism>
<accession>A0A1A6G342</accession>
<keyword evidence="3" id="KW-1185">Reference proteome</keyword>